<dbReference type="RefSeq" id="WP_341371063.1">
    <property type="nucleotide sequence ID" value="NZ_JBBPCO010000008.1"/>
</dbReference>
<feature type="coiled-coil region" evidence="1">
    <location>
        <begin position="107"/>
        <end position="134"/>
    </location>
</feature>
<evidence type="ECO:0000256" key="1">
    <source>
        <dbReference type="SAM" id="Coils"/>
    </source>
</evidence>
<dbReference type="EMBL" id="JBBPCO010000008">
    <property type="protein sequence ID" value="MEK8090006.1"/>
    <property type="molecule type" value="Genomic_DNA"/>
</dbReference>
<sequence>MHLPVLLGALALAGCATNRGPEPQQMLALQDARARVLAIGVEQPSDPATVSEDARQALTRARAALGSGRAALAQGDARSARREALRAQLYLDLLDTSLRTQPAARERAELEASNARLTQEITTLKQAIADLENQLRETE</sequence>
<comment type="caution">
    <text evidence="2">The sequence shown here is derived from an EMBL/GenBank/DDBJ whole genome shotgun (WGS) entry which is preliminary data.</text>
</comment>
<evidence type="ECO:0000313" key="2">
    <source>
        <dbReference type="EMBL" id="MEK8090006.1"/>
    </source>
</evidence>
<dbReference type="Proteomes" id="UP001446205">
    <property type="component" value="Unassembled WGS sequence"/>
</dbReference>
<evidence type="ECO:0000313" key="3">
    <source>
        <dbReference type="Proteomes" id="UP001446205"/>
    </source>
</evidence>
<keyword evidence="1" id="KW-0175">Coiled coil</keyword>
<name>A0ABU9D909_9PROT</name>
<gene>
    <name evidence="2" type="ORF">WOB96_09520</name>
</gene>
<proteinExistence type="predicted"/>
<reference evidence="2 3" key="1">
    <citation type="submission" date="2024-04" db="EMBL/GenBank/DDBJ databases">
        <authorList>
            <person name="Abashina T."/>
            <person name="Shaikin A."/>
        </authorList>
    </citation>
    <scope>NUCLEOTIDE SEQUENCE [LARGE SCALE GENOMIC DNA]</scope>
    <source>
        <strain evidence="2 3">AAFK</strain>
    </source>
</reference>
<organism evidence="2 3">
    <name type="scientific">Thermithiobacillus plumbiphilus</name>
    <dbReference type="NCBI Taxonomy" id="1729899"/>
    <lineage>
        <taxon>Bacteria</taxon>
        <taxon>Pseudomonadati</taxon>
        <taxon>Pseudomonadota</taxon>
        <taxon>Acidithiobacillia</taxon>
        <taxon>Acidithiobacillales</taxon>
        <taxon>Thermithiobacillaceae</taxon>
        <taxon>Thermithiobacillus</taxon>
    </lineage>
</organism>
<protein>
    <recommendedName>
        <fullName evidence="4">DUF4398 domain-containing protein</fullName>
    </recommendedName>
</protein>
<keyword evidence="3" id="KW-1185">Reference proteome</keyword>
<accession>A0ABU9D909</accession>
<evidence type="ECO:0008006" key="4">
    <source>
        <dbReference type="Google" id="ProtNLM"/>
    </source>
</evidence>